<organism evidence="3 4">
    <name type="scientific">Phytophthora infestans (strain T30-4)</name>
    <name type="common">Potato late blight agent</name>
    <dbReference type="NCBI Taxonomy" id="403677"/>
    <lineage>
        <taxon>Eukaryota</taxon>
        <taxon>Sar</taxon>
        <taxon>Stramenopiles</taxon>
        <taxon>Oomycota</taxon>
        <taxon>Peronosporomycetes</taxon>
        <taxon>Peronosporales</taxon>
        <taxon>Peronosporaceae</taxon>
        <taxon>Phytophthora</taxon>
    </lineage>
</organism>
<reference evidence="4" key="1">
    <citation type="journal article" date="2009" name="Nature">
        <title>Genome sequence and analysis of the Irish potato famine pathogen Phytophthora infestans.</title>
        <authorList>
            <consortium name="The Broad Institute Genome Sequencing Platform"/>
            <person name="Haas B.J."/>
            <person name="Kamoun S."/>
            <person name="Zody M.C."/>
            <person name="Jiang R.H."/>
            <person name="Handsaker R.E."/>
            <person name="Cano L.M."/>
            <person name="Grabherr M."/>
            <person name="Kodira C.D."/>
            <person name="Raffaele S."/>
            <person name="Torto-Alalibo T."/>
            <person name="Bozkurt T.O."/>
            <person name="Ah-Fong A.M."/>
            <person name="Alvarado L."/>
            <person name="Anderson V.L."/>
            <person name="Armstrong M.R."/>
            <person name="Avrova A."/>
            <person name="Baxter L."/>
            <person name="Beynon J."/>
            <person name="Boevink P.C."/>
            <person name="Bollmann S.R."/>
            <person name="Bos J.I."/>
            <person name="Bulone V."/>
            <person name="Cai G."/>
            <person name="Cakir C."/>
            <person name="Carrington J.C."/>
            <person name="Chawner M."/>
            <person name="Conti L."/>
            <person name="Costanzo S."/>
            <person name="Ewan R."/>
            <person name="Fahlgren N."/>
            <person name="Fischbach M.A."/>
            <person name="Fugelstad J."/>
            <person name="Gilroy E.M."/>
            <person name="Gnerre S."/>
            <person name="Green P.J."/>
            <person name="Grenville-Briggs L.J."/>
            <person name="Griffith J."/>
            <person name="Grunwald N.J."/>
            <person name="Horn K."/>
            <person name="Horner N.R."/>
            <person name="Hu C.H."/>
            <person name="Huitema E."/>
            <person name="Jeong D.H."/>
            <person name="Jones A.M."/>
            <person name="Jones J.D."/>
            <person name="Jones R.W."/>
            <person name="Karlsson E.K."/>
            <person name="Kunjeti S.G."/>
            <person name="Lamour K."/>
            <person name="Liu Z."/>
            <person name="Ma L."/>
            <person name="Maclean D."/>
            <person name="Chibucos M.C."/>
            <person name="McDonald H."/>
            <person name="McWalters J."/>
            <person name="Meijer H.J."/>
            <person name="Morgan W."/>
            <person name="Morris P.F."/>
            <person name="Munro C.A."/>
            <person name="O'Neill K."/>
            <person name="Ospina-Giraldo M."/>
            <person name="Pinzon A."/>
            <person name="Pritchard L."/>
            <person name="Ramsahoye B."/>
            <person name="Ren Q."/>
            <person name="Restrepo S."/>
            <person name="Roy S."/>
            <person name="Sadanandom A."/>
            <person name="Savidor A."/>
            <person name="Schornack S."/>
            <person name="Schwartz D.C."/>
            <person name="Schumann U.D."/>
            <person name="Schwessinger B."/>
            <person name="Seyer L."/>
            <person name="Sharpe T."/>
            <person name="Silvar C."/>
            <person name="Song J."/>
            <person name="Studholme D.J."/>
            <person name="Sykes S."/>
            <person name="Thines M."/>
            <person name="van de Vondervoort P.J."/>
            <person name="Phuntumart V."/>
            <person name="Wawra S."/>
            <person name="Weide R."/>
            <person name="Win J."/>
            <person name="Young C."/>
            <person name="Zhou S."/>
            <person name="Fry W."/>
            <person name="Meyers B.C."/>
            <person name="van West P."/>
            <person name="Ristaino J."/>
            <person name="Govers F."/>
            <person name="Birch P.R."/>
            <person name="Whisson S.C."/>
            <person name="Judelson H.S."/>
            <person name="Nusbaum C."/>
        </authorList>
    </citation>
    <scope>NUCLEOTIDE SEQUENCE [LARGE SCALE GENOMIC DNA]</scope>
    <source>
        <strain evidence="4">T30-4</strain>
    </source>
</reference>
<dbReference type="InterPro" id="IPR051055">
    <property type="entry name" value="PIF1_helicase"/>
</dbReference>
<dbReference type="GO" id="GO:0006310">
    <property type="term" value="P:DNA recombination"/>
    <property type="evidence" value="ECO:0007669"/>
    <property type="project" value="UniProtKB-KW"/>
</dbReference>
<comment type="similarity">
    <text evidence="1">Belongs to the helicase family.</text>
</comment>
<dbReference type="InterPro" id="IPR027417">
    <property type="entry name" value="P-loop_NTPase"/>
</dbReference>
<dbReference type="VEuPathDB" id="FungiDB:PITG_11663"/>
<dbReference type="GO" id="GO:0043139">
    <property type="term" value="F:5'-3' DNA helicase activity"/>
    <property type="evidence" value="ECO:0007669"/>
    <property type="project" value="UniProtKB-EC"/>
</dbReference>
<dbReference type="KEGG" id="pif:PITG_11663"/>
<name>D0NIA4_PHYIT</name>
<dbReference type="STRING" id="403677.D0NIA4"/>
<evidence type="ECO:0000259" key="2">
    <source>
        <dbReference type="Pfam" id="PF05970"/>
    </source>
</evidence>
<comment type="cofactor">
    <cofactor evidence="1">
        <name>Mg(2+)</name>
        <dbReference type="ChEBI" id="CHEBI:18420"/>
    </cofactor>
</comment>
<keyword evidence="1" id="KW-0347">Helicase</keyword>
<dbReference type="PANTHER" id="PTHR47642:SF5">
    <property type="entry name" value="ATP-DEPENDENT DNA HELICASE"/>
    <property type="match status" value="1"/>
</dbReference>
<dbReference type="RefSeq" id="XP_002901203.1">
    <property type="nucleotide sequence ID" value="XM_002901157.1"/>
</dbReference>
<keyword evidence="1" id="KW-0547">Nucleotide-binding</keyword>
<keyword evidence="4" id="KW-1185">Reference proteome</keyword>
<dbReference type="OrthoDB" id="120292at2759"/>
<evidence type="ECO:0000256" key="1">
    <source>
        <dbReference type="RuleBase" id="RU363044"/>
    </source>
</evidence>
<dbReference type="Pfam" id="PF05970">
    <property type="entry name" value="PIF1"/>
    <property type="match status" value="1"/>
</dbReference>
<dbReference type="Gene3D" id="3.40.50.300">
    <property type="entry name" value="P-loop containing nucleotide triphosphate hydrolases"/>
    <property type="match status" value="1"/>
</dbReference>
<dbReference type="GO" id="GO:0005524">
    <property type="term" value="F:ATP binding"/>
    <property type="evidence" value="ECO:0007669"/>
    <property type="project" value="UniProtKB-KW"/>
</dbReference>
<sequence>MIINGEGGSGKSWLIDHLVKDTRCVFRDLPSSHSQRILLLAHQGTAAFNIKGQTVCSALGFSSFSRTAFSTPSTSLTSQKHGANKLKNLQQRYKDVHLVIIDEFSVISCGMLYWIDQRMREIWPQQRNPVVPYALATPLEQVYNEVQRKGRELWEGISNALAQS</sequence>
<dbReference type="GO" id="GO:0016887">
    <property type="term" value="F:ATP hydrolysis activity"/>
    <property type="evidence" value="ECO:0007669"/>
    <property type="project" value="RHEA"/>
</dbReference>
<comment type="catalytic activity">
    <reaction evidence="1">
        <text>ATP + H2O = ADP + phosphate + H(+)</text>
        <dbReference type="Rhea" id="RHEA:13065"/>
        <dbReference type="ChEBI" id="CHEBI:15377"/>
        <dbReference type="ChEBI" id="CHEBI:15378"/>
        <dbReference type="ChEBI" id="CHEBI:30616"/>
        <dbReference type="ChEBI" id="CHEBI:43474"/>
        <dbReference type="ChEBI" id="CHEBI:456216"/>
        <dbReference type="EC" id="5.6.2.3"/>
    </reaction>
</comment>
<dbReference type="AlphaFoldDB" id="D0NIA4"/>
<evidence type="ECO:0000313" key="3">
    <source>
        <dbReference type="EMBL" id="EEY59189.1"/>
    </source>
</evidence>
<dbReference type="GO" id="GO:0006281">
    <property type="term" value="P:DNA repair"/>
    <property type="evidence" value="ECO:0007669"/>
    <property type="project" value="UniProtKB-KW"/>
</dbReference>
<gene>
    <name evidence="3" type="ORF">PITG_11663</name>
</gene>
<keyword evidence="1" id="KW-0234">DNA repair</keyword>
<dbReference type="HOGENOM" id="CLU_1622221_0_0_1"/>
<keyword evidence="1" id="KW-0067">ATP-binding</keyword>
<dbReference type="EC" id="5.6.2.3" evidence="1"/>
<dbReference type="EMBL" id="DS028139">
    <property type="protein sequence ID" value="EEY59189.1"/>
    <property type="molecule type" value="Genomic_DNA"/>
</dbReference>
<keyword evidence="1" id="KW-0233">DNA recombination</keyword>
<dbReference type="InParanoid" id="D0NIA4"/>
<accession>D0NIA4</accession>
<dbReference type="PANTHER" id="PTHR47642">
    <property type="entry name" value="ATP-DEPENDENT DNA HELICASE"/>
    <property type="match status" value="1"/>
</dbReference>
<dbReference type="InterPro" id="IPR010285">
    <property type="entry name" value="DNA_helicase_pif1-like_DEAD"/>
</dbReference>
<keyword evidence="1" id="KW-0378">Hydrolase</keyword>
<evidence type="ECO:0000313" key="4">
    <source>
        <dbReference type="Proteomes" id="UP000006643"/>
    </source>
</evidence>
<protein>
    <recommendedName>
        <fullName evidence="1">ATP-dependent DNA helicase</fullName>
        <ecNumber evidence="1">5.6.2.3</ecNumber>
    </recommendedName>
</protein>
<proteinExistence type="inferred from homology"/>
<dbReference type="GeneID" id="9470723"/>
<feature type="domain" description="DNA helicase Pif1-like DEAD-box helicase" evidence="2">
    <location>
        <begin position="2"/>
        <end position="126"/>
    </location>
</feature>
<keyword evidence="1" id="KW-0227">DNA damage</keyword>
<dbReference type="SUPFAM" id="SSF52540">
    <property type="entry name" value="P-loop containing nucleoside triphosphate hydrolases"/>
    <property type="match status" value="1"/>
</dbReference>
<dbReference type="Proteomes" id="UP000006643">
    <property type="component" value="Unassembled WGS sequence"/>
</dbReference>
<dbReference type="GO" id="GO:0000723">
    <property type="term" value="P:telomere maintenance"/>
    <property type="evidence" value="ECO:0007669"/>
    <property type="project" value="InterPro"/>
</dbReference>